<dbReference type="CTD" id="20325727"/>
<evidence type="ECO:0000313" key="2">
    <source>
        <dbReference type="Proteomes" id="UP000054324"/>
    </source>
</evidence>
<dbReference type="RefSeq" id="XP_009176506.1">
    <property type="nucleotide sequence ID" value="XM_009178242.1"/>
</dbReference>
<protein>
    <submittedName>
        <fullName evidence="1">Uncharacterized protein</fullName>
    </submittedName>
</protein>
<dbReference type="GeneID" id="20325727"/>
<keyword evidence="2" id="KW-1185">Reference proteome</keyword>
<reference evidence="1 2" key="1">
    <citation type="submission" date="2013-11" db="EMBL/GenBank/DDBJ databases">
        <title>Opisthorchis viverrini - life in the bile duct.</title>
        <authorList>
            <person name="Young N.D."/>
            <person name="Nagarajan N."/>
            <person name="Lin S.J."/>
            <person name="Korhonen P.K."/>
            <person name="Jex A.R."/>
            <person name="Hall R.S."/>
            <person name="Safavi-Hemami H."/>
            <person name="Kaewkong W."/>
            <person name="Bertrand D."/>
            <person name="Gao S."/>
            <person name="Seet Q."/>
            <person name="Wongkham S."/>
            <person name="Teh B.T."/>
            <person name="Wongkham C."/>
            <person name="Intapan P.M."/>
            <person name="Maleewong W."/>
            <person name="Yang X."/>
            <person name="Hu M."/>
            <person name="Wang Z."/>
            <person name="Hofmann A."/>
            <person name="Sternberg P.W."/>
            <person name="Tan P."/>
            <person name="Wang J."/>
            <person name="Gasser R.B."/>
        </authorList>
    </citation>
    <scope>NUCLEOTIDE SEQUENCE [LARGE SCALE GENOMIC DNA]</scope>
</reference>
<proteinExistence type="predicted"/>
<name>A0A074ZX51_OPIVI</name>
<accession>A0A074ZX51</accession>
<dbReference type="KEGG" id="ovi:T265_11559"/>
<evidence type="ECO:0000313" key="1">
    <source>
        <dbReference type="EMBL" id="KER19749.1"/>
    </source>
</evidence>
<dbReference type="EMBL" id="KL597144">
    <property type="protein sequence ID" value="KER19749.1"/>
    <property type="molecule type" value="Genomic_DNA"/>
</dbReference>
<organism evidence="1 2">
    <name type="scientific">Opisthorchis viverrini</name>
    <name type="common">Southeast Asian liver fluke</name>
    <dbReference type="NCBI Taxonomy" id="6198"/>
    <lineage>
        <taxon>Eukaryota</taxon>
        <taxon>Metazoa</taxon>
        <taxon>Spiralia</taxon>
        <taxon>Lophotrochozoa</taxon>
        <taxon>Platyhelminthes</taxon>
        <taxon>Trematoda</taxon>
        <taxon>Digenea</taxon>
        <taxon>Opisthorchiida</taxon>
        <taxon>Opisthorchiata</taxon>
        <taxon>Opisthorchiidae</taxon>
        <taxon>Opisthorchis</taxon>
    </lineage>
</organism>
<dbReference type="Proteomes" id="UP000054324">
    <property type="component" value="Unassembled WGS sequence"/>
</dbReference>
<gene>
    <name evidence="1" type="ORF">T265_11559</name>
</gene>
<sequence length="78" mass="8344">MTNYLEADAQEKTSLGAFDKFVHHQGAIDSRRPDSASEFCLLLEISGGNVEDWHKCAGAAGSRGISHIAEGNRPGLTT</sequence>
<dbReference type="AlphaFoldDB" id="A0A074ZX51"/>